<dbReference type="EMBL" id="MJEH01000004">
    <property type="protein sequence ID" value="OEH94194.1"/>
    <property type="molecule type" value="Genomic_DNA"/>
</dbReference>
<sequence length="304" mass="32299">MTIRIVPTQFATVQDAITAANPGDSIQILAGVFDGFQVTKERLNIFGCGIGKTIIAGTPAQGSNSGIFVNANQTILQGMTVQGFSENGVLILTSHNILKHIESKFNMRHGFDGDVASNNNLILKCIATFNGISGFRFNDSEHNCLIDCQSKLNDSSGYQSEAPNNMFIACSSVENSTGFNISASHTLFNNVVNKEGGDGIRLFGSSNNIIQNKVSNSMENGVRVLNATSLHVIDSNIIRNNGVVSPANTAGIKVEALSSGSTIRFNKANGNIDVDIEAMAPANTNNTFDGNKCMNSIPITICNS</sequence>
<dbReference type="Gene3D" id="2.160.20.10">
    <property type="entry name" value="Single-stranded right-handed beta-helix, Pectin lyase-like"/>
    <property type="match status" value="1"/>
</dbReference>
<protein>
    <recommendedName>
        <fullName evidence="1">Right handed beta helix domain-containing protein</fullName>
    </recommendedName>
</protein>
<dbReference type="InterPro" id="IPR039448">
    <property type="entry name" value="Beta_helix"/>
</dbReference>
<dbReference type="Pfam" id="PF13229">
    <property type="entry name" value="Beta_helix"/>
    <property type="match status" value="1"/>
</dbReference>
<keyword evidence="3" id="KW-1185">Reference proteome</keyword>
<proteinExistence type="predicted"/>
<comment type="caution">
    <text evidence="2">The sequence shown here is derived from an EMBL/GenBank/DDBJ whole genome shotgun (WGS) entry which is preliminary data.</text>
</comment>
<dbReference type="InterPro" id="IPR012334">
    <property type="entry name" value="Pectin_lyas_fold"/>
</dbReference>
<dbReference type="Proteomes" id="UP000095209">
    <property type="component" value="Unassembled WGS sequence"/>
</dbReference>
<accession>A0A1E5LJD7</accession>
<dbReference type="InterPro" id="IPR011050">
    <property type="entry name" value="Pectin_lyase_fold/virulence"/>
</dbReference>
<dbReference type="STRING" id="1305675.BFG57_09080"/>
<organism evidence="2 3">
    <name type="scientific">Bacillus solimangrovi</name>
    <dbReference type="NCBI Taxonomy" id="1305675"/>
    <lineage>
        <taxon>Bacteria</taxon>
        <taxon>Bacillati</taxon>
        <taxon>Bacillota</taxon>
        <taxon>Bacilli</taxon>
        <taxon>Bacillales</taxon>
        <taxon>Bacillaceae</taxon>
        <taxon>Bacillus</taxon>
    </lineage>
</organism>
<reference evidence="2 3" key="1">
    <citation type="submission" date="2016-08" db="EMBL/GenBank/DDBJ databases">
        <title>Genome of Bacillus solimangrovi GH2-4.</title>
        <authorList>
            <person name="Lim S."/>
            <person name="Kim B.-C."/>
        </authorList>
    </citation>
    <scope>NUCLEOTIDE SEQUENCE [LARGE SCALE GENOMIC DNA]</scope>
    <source>
        <strain evidence="2 3">GH2-4</strain>
    </source>
</reference>
<evidence type="ECO:0000259" key="1">
    <source>
        <dbReference type="Pfam" id="PF13229"/>
    </source>
</evidence>
<evidence type="ECO:0000313" key="3">
    <source>
        <dbReference type="Proteomes" id="UP000095209"/>
    </source>
</evidence>
<name>A0A1E5LJD7_9BACI</name>
<feature type="domain" description="Right handed beta helix" evidence="1">
    <location>
        <begin position="185"/>
        <end position="295"/>
    </location>
</feature>
<gene>
    <name evidence="2" type="ORF">BFG57_09080</name>
</gene>
<evidence type="ECO:0000313" key="2">
    <source>
        <dbReference type="EMBL" id="OEH94194.1"/>
    </source>
</evidence>
<dbReference type="AlphaFoldDB" id="A0A1E5LJD7"/>
<dbReference type="SUPFAM" id="SSF51126">
    <property type="entry name" value="Pectin lyase-like"/>
    <property type="match status" value="1"/>
</dbReference>